<sequence>MCGIVGYNGKNQAAEILLKGLEKLEYRGYDSSGIAFQTSKGVQMFKEKGRIADLRDAVTEEIDAHVGIGHTRWATHGVPDQKNSHPHKSASGRFTLVHNGVIENYEKLTREYLQDVSFVSETDTEVIVQLIEYFANTGLTTDEAFRKALSLLHGSYAIAMLDEQDPDTIFVAKNRSPLLVGVSEEANVVASDAMAMLQVTNQFIELHDGEIVLLGKDGIVIETLAGDKIERAPYTAELDMSDIEKGTYPHYMLKEIDEQPGVIRKIIAAYSTEEGTLDIDPYIKQAFQHADRLYVIAAGTSYHAGLIGKEYFEKLSGLPVEVHISSEFGYNMPLLSKKPLFLFITQSGETADSRQVLVKVKALGYPSITLTNVPGSTLSREADYTLLLHAGPEIAVASTKAYTAQLAVLAITAYAVSCDAHKLDLKTELAIAANAIQTMTDAKEDLKKLAHTFLTDKRNAFFIGRGLDYYVSLEGALKLKEISYIQAEGFAGGELKHGTIALIEEGTPVIALATQSSVSPNLRGNVKEVTARGAHACILSMEGNNEPDDGLVLPHVHELLTPLASVIPLQLLSYYASLQRGCDVDKPRNLAKSVTVE</sequence>
<feature type="active site" description="Nucleophile; for GATase activity" evidence="8">
    <location>
        <position position="2"/>
    </location>
</feature>
<dbReference type="HAMAP" id="MF_00164">
    <property type="entry name" value="GlmS"/>
    <property type="match status" value="1"/>
</dbReference>
<dbReference type="PANTHER" id="PTHR10937">
    <property type="entry name" value="GLUCOSAMINE--FRUCTOSE-6-PHOSPHATE AMINOTRANSFERASE, ISOMERIZING"/>
    <property type="match status" value="1"/>
</dbReference>
<dbReference type="InterPro" id="IPR035466">
    <property type="entry name" value="GlmS/AgaS_SIS"/>
</dbReference>
<dbReference type="SUPFAM" id="SSF56235">
    <property type="entry name" value="N-terminal nucleophile aminohydrolases (Ntn hydrolases)"/>
    <property type="match status" value="1"/>
</dbReference>
<dbReference type="InterPro" id="IPR029055">
    <property type="entry name" value="Ntn_hydrolases_N"/>
</dbReference>
<dbReference type="InterPro" id="IPR046348">
    <property type="entry name" value="SIS_dom_sf"/>
</dbReference>
<dbReference type="InterPro" id="IPR017932">
    <property type="entry name" value="GATase_2_dom"/>
</dbReference>
<dbReference type="GO" id="GO:0004360">
    <property type="term" value="F:glutamine-fructose-6-phosphate transaminase (isomerizing) activity"/>
    <property type="evidence" value="ECO:0007669"/>
    <property type="project" value="UniProtKB-EC"/>
</dbReference>
<evidence type="ECO:0000256" key="2">
    <source>
        <dbReference type="ARBA" id="ARBA00012916"/>
    </source>
</evidence>
<keyword evidence="4 8" id="KW-0032">Aminotransferase</keyword>
<dbReference type="Pfam" id="PF13522">
    <property type="entry name" value="GATase_6"/>
    <property type="match status" value="1"/>
</dbReference>
<feature type="initiator methionine" description="Removed" evidence="8">
    <location>
        <position position="1"/>
    </location>
</feature>
<dbReference type="EC" id="2.6.1.16" evidence="2 8"/>
<dbReference type="InterPro" id="IPR047084">
    <property type="entry name" value="GFAT_N"/>
</dbReference>
<reference evidence="11 12" key="1">
    <citation type="submission" date="2023-01" db="EMBL/GenBank/DDBJ databases">
        <title>Sporosarcina sp. nov., isolated from Korean tranditional fermented seafood 'Jeotgal'.</title>
        <authorList>
            <person name="Yang A.-I."/>
        </authorList>
    </citation>
    <scope>NUCLEOTIDE SEQUENCE [LARGE SCALE GENOMIC DNA]</scope>
    <source>
        <strain evidence="11 12">B2O-1</strain>
    </source>
</reference>
<keyword evidence="6" id="KW-0677">Repeat</keyword>
<keyword evidence="8" id="KW-0963">Cytoplasm</keyword>
<dbReference type="EMBL" id="CP116341">
    <property type="protein sequence ID" value="WOV85662.1"/>
    <property type="molecule type" value="Genomic_DNA"/>
</dbReference>
<organism evidence="11 12">
    <name type="scientific">Sporosarcina jeotgali</name>
    <dbReference type="NCBI Taxonomy" id="3020056"/>
    <lineage>
        <taxon>Bacteria</taxon>
        <taxon>Bacillati</taxon>
        <taxon>Bacillota</taxon>
        <taxon>Bacilli</taxon>
        <taxon>Bacillales</taxon>
        <taxon>Caryophanaceae</taxon>
        <taxon>Sporosarcina</taxon>
    </lineage>
</organism>
<dbReference type="CDD" id="cd00714">
    <property type="entry name" value="GFAT"/>
    <property type="match status" value="1"/>
</dbReference>
<comment type="subunit">
    <text evidence="8">Homodimer.</text>
</comment>
<dbReference type="RefSeq" id="WP_323693260.1">
    <property type="nucleotide sequence ID" value="NZ_CP116341.1"/>
</dbReference>
<protein>
    <recommendedName>
        <fullName evidence="3 8">Glutamine--fructose-6-phosphate aminotransferase [isomerizing]</fullName>
        <ecNumber evidence="2 8">2.6.1.16</ecNumber>
    </recommendedName>
    <alternativeName>
        <fullName evidence="8">D-fructose-6-phosphate amidotransferase</fullName>
    </alternativeName>
    <alternativeName>
        <fullName evidence="8">GFAT</fullName>
    </alternativeName>
    <alternativeName>
        <fullName evidence="8">Glucosamine-6-phosphate synthase</fullName>
    </alternativeName>
    <alternativeName>
        <fullName evidence="8">Hexosephosphate aminotransferase</fullName>
    </alternativeName>
    <alternativeName>
        <fullName evidence="8">L-glutamine--D-fructose-6-phosphate amidotransferase</fullName>
    </alternativeName>
</protein>
<evidence type="ECO:0000259" key="9">
    <source>
        <dbReference type="PROSITE" id="PS51278"/>
    </source>
</evidence>
<dbReference type="CDD" id="cd05008">
    <property type="entry name" value="SIS_GlmS_GlmD_1"/>
    <property type="match status" value="1"/>
</dbReference>
<accession>A0ABZ0L201</accession>
<evidence type="ECO:0000256" key="4">
    <source>
        <dbReference type="ARBA" id="ARBA00022576"/>
    </source>
</evidence>
<gene>
    <name evidence="8 11" type="primary">glmS</name>
    <name evidence="11" type="ORF">PGH26_06920</name>
</gene>
<dbReference type="Gene3D" id="3.40.50.10490">
    <property type="entry name" value="Glucose-6-phosphate isomerase like protein, domain 1"/>
    <property type="match status" value="2"/>
</dbReference>
<keyword evidence="7" id="KW-0315">Glutamine amidotransferase</keyword>
<dbReference type="InterPro" id="IPR001347">
    <property type="entry name" value="SIS_dom"/>
</dbReference>
<dbReference type="SUPFAM" id="SSF53697">
    <property type="entry name" value="SIS domain"/>
    <property type="match status" value="1"/>
</dbReference>
<dbReference type="Proteomes" id="UP001303532">
    <property type="component" value="Chromosome"/>
</dbReference>
<keyword evidence="12" id="KW-1185">Reference proteome</keyword>
<evidence type="ECO:0000256" key="3">
    <source>
        <dbReference type="ARBA" id="ARBA00016090"/>
    </source>
</evidence>
<comment type="subcellular location">
    <subcellularLocation>
        <location evidence="8">Cytoplasm</location>
    </subcellularLocation>
</comment>
<feature type="domain" description="Glutamine amidotransferase type-2" evidence="9">
    <location>
        <begin position="2"/>
        <end position="217"/>
    </location>
</feature>
<dbReference type="NCBIfam" id="NF001484">
    <property type="entry name" value="PRK00331.1"/>
    <property type="match status" value="1"/>
</dbReference>
<proteinExistence type="inferred from homology"/>
<evidence type="ECO:0000256" key="5">
    <source>
        <dbReference type="ARBA" id="ARBA00022679"/>
    </source>
</evidence>
<evidence type="ECO:0000256" key="7">
    <source>
        <dbReference type="ARBA" id="ARBA00022962"/>
    </source>
</evidence>
<dbReference type="InterPro" id="IPR005855">
    <property type="entry name" value="GFAT"/>
</dbReference>
<name>A0ABZ0L201_9BACL</name>
<dbReference type="CDD" id="cd05009">
    <property type="entry name" value="SIS_GlmS_GlmD_2"/>
    <property type="match status" value="1"/>
</dbReference>
<dbReference type="PROSITE" id="PS51464">
    <property type="entry name" value="SIS"/>
    <property type="match status" value="2"/>
</dbReference>
<comment type="function">
    <text evidence="8">Catalyzes the first step in hexosamine metabolism, converting fructose-6P into glucosamine-6P using glutamine as a nitrogen source.</text>
</comment>
<comment type="catalytic activity">
    <reaction evidence="1 8">
        <text>D-fructose 6-phosphate + L-glutamine = D-glucosamine 6-phosphate + L-glutamate</text>
        <dbReference type="Rhea" id="RHEA:13237"/>
        <dbReference type="ChEBI" id="CHEBI:29985"/>
        <dbReference type="ChEBI" id="CHEBI:58359"/>
        <dbReference type="ChEBI" id="CHEBI:58725"/>
        <dbReference type="ChEBI" id="CHEBI:61527"/>
        <dbReference type="EC" id="2.6.1.16"/>
    </reaction>
</comment>
<evidence type="ECO:0000313" key="11">
    <source>
        <dbReference type="EMBL" id="WOV85662.1"/>
    </source>
</evidence>
<evidence type="ECO:0000256" key="8">
    <source>
        <dbReference type="HAMAP-Rule" id="MF_00164"/>
    </source>
</evidence>
<dbReference type="NCBIfam" id="TIGR01135">
    <property type="entry name" value="glmS"/>
    <property type="match status" value="1"/>
</dbReference>
<dbReference type="Gene3D" id="3.60.20.10">
    <property type="entry name" value="Glutamine Phosphoribosylpyrophosphate, subunit 1, domain 1"/>
    <property type="match status" value="1"/>
</dbReference>
<dbReference type="PROSITE" id="PS51278">
    <property type="entry name" value="GATASE_TYPE_2"/>
    <property type="match status" value="1"/>
</dbReference>
<dbReference type="InterPro" id="IPR035490">
    <property type="entry name" value="GlmS/FrlB_SIS"/>
</dbReference>
<evidence type="ECO:0000259" key="10">
    <source>
        <dbReference type="PROSITE" id="PS51464"/>
    </source>
</evidence>
<dbReference type="PANTHER" id="PTHR10937:SF0">
    <property type="entry name" value="GLUTAMINE--FRUCTOSE-6-PHOSPHATE TRANSAMINASE (ISOMERIZING)"/>
    <property type="match status" value="1"/>
</dbReference>
<evidence type="ECO:0000256" key="6">
    <source>
        <dbReference type="ARBA" id="ARBA00022737"/>
    </source>
</evidence>
<feature type="domain" description="SIS" evidence="10">
    <location>
        <begin position="283"/>
        <end position="426"/>
    </location>
</feature>
<keyword evidence="5 8" id="KW-0808">Transferase</keyword>
<feature type="domain" description="SIS" evidence="10">
    <location>
        <begin position="449"/>
        <end position="587"/>
    </location>
</feature>
<evidence type="ECO:0000256" key="1">
    <source>
        <dbReference type="ARBA" id="ARBA00001031"/>
    </source>
</evidence>
<dbReference type="Pfam" id="PF01380">
    <property type="entry name" value="SIS"/>
    <property type="match status" value="2"/>
</dbReference>
<feature type="active site" description="For Fru-6P isomerization activity" evidence="8">
    <location>
        <position position="592"/>
    </location>
</feature>
<evidence type="ECO:0000313" key="12">
    <source>
        <dbReference type="Proteomes" id="UP001303532"/>
    </source>
</evidence>